<gene>
    <name evidence="2" type="ORF">E6W36_04825</name>
</gene>
<dbReference type="InterPro" id="IPR036388">
    <property type="entry name" value="WH-like_DNA-bd_sf"/>
</dbReference>
<dbReference type="InterPro" id="IPR036390">
    <property type="entry name" value="WH_DNA-bd_sf"/>
</dbReference>
<dbReference type="RefSeq" id="WP_222873939.1">
    <property type="nucleotide sequence ID" value="NZ_CP039704.1"/>
</dbReference>
<keyword evidence="1" id="KW-0238">DNA-binding</keyword>
<dbReference type="InterPro" id="IPR000944">
    <property type="entry name" value="Tscrpt_reg_Rrf2"/>
</dbReference>
<dbReference type="Pfam" id="PF02082">
    <property type="entry name" value="Rrf2"/>
    <property type="match status" value="1"/>
</dbReference>
<protein>
    <submittedName>
        <fullName evidence="2">Rrf2 family transcriptional regulator</fullName>
    </submittedName>
</protein>
<dbReference type="AlphaFoldDB" id="A0A4D7BU81"/>
<sequence length="144" mass="16234">MLSQKSRYALKALLELARNMDEPSIMIGDIAERQNIPRKFLEQILLELKHRGILHSRRGKHGGYAMLKDPAEVTFGAVVRIFDGPLAPLPCLSRTAYRRCDDCDSESSCDLRRVFSHVYHATMDVLDHTSLADAINGVEMPPIE</sequence>
<dbReference type="PANTHER" id="PTHR33221:SF5">
    <property type="entry name" value="HTH-TYPE TRANSCRIPTIONAL REGULATOR ISCR"/>
    <property type="match status" value="1"/>
</dbReference>
<accession>A0A4D7BU81</accession>
<dbReference type="PROSITE" id="PS51197">
    <property type="entry name" value="HTH_RRF2_2"/>
    <property type="match status" value="1"/>
</dbReference>
<evidence type="ECO:0000313" key="2">
    <source>
        <dbReference type="EMBL" id="QCI79129.1"/>
    </source>
</evidence>
<dbReference type="GO" id="GO:0003677">
    <property type="term" value="F:DNA binding"/>
    <property type="evidence" value="ECO:0007669"/>
    <property type="project" value="UniProtKB-KW"/>
</dbReference>
<proteinExistence type="predicted"/>
<dbReference type="Gene3D" id="1.10.10.10">
    <property type="entry name" value="Winged helix-like DNA-binding domain superfamily/Winged helix DNA-binding domain"/>
    <property type="match status" value="1"/>
</dbReference>
<dbReference type="NCBIfam" id="TIGR00738">
    <property type="entry name" value="rrf2_super"/>
    <property type="match status" value="1"/>
</dbReference>
<dbReference type="GO" id="GO:0003700">
    <property type="term" value="F:DNA-binding transcription factor activity"/>
    <property type="evidence" value="ECO:0007669"/>
    <property type="project" value="TreeGrafter"/>
</dbReference>
<dbReference type="SUPFAM" id="SSF46785">
    <property type="entry name" value="Winged helix' DNA-binding domain"/>
    <property type="match status" value="1"/>
</dbReference>
<evidence type="ECO:0000256" key="1">
    <source>
        <dbReference type="ARBA" id="ARBA00023125"/>
    </source>
</evidence>
<evidence type="ECO:0000313" key="3">
    <source>
        <dbReference type="Proteomes" id="UP000298714"/>
    </source>
</evidence>
<keyword evidence="3" id="KW-1185">Reference proteome</keyword>
<dbReference type="EMBL" id="CP039704">
    <property type="protein sequence ID" value="QCI79129.1"/>
    <property type="molecule type" value="Genomic_DNA"/>
</dbReference>
<organism evidence="2 3">
    <name type="scientific">Hankyongella ginsenosidimutans</name>
    <dbReference type="NCBI Taxonomy" id="1763828"/>
    <lineage>
        <taxon>Bacteria</taxon>
        <taxon>Pseudomonadati</taxon>
        <taxon>Pseudomonadota</taxon>
        <taxon>Alphaproteobacteria</taxon>
        <taxon>Sphingomonadales</taxon>
        <taxon>Sphingomonadaceae</taxon>
        <taxon>Hankyongella</taxon>
    </lineage>
</organism>
<dbReference type="GO" id="GO:0005829">
    <property type="term" value="C:cytosol"/>
    <property type="evidence" value="ECO:0007669"/>
    <property type="project" value="TreeGrafter"/>
</dbReference>
<dbReference type="PANTHER" id="PTHR33221">
    <property type="entry name" value="WINGED HELIX-TURN-HELIX TRANSCRIPTIONAL REGULATOR, RRF2 FAMILY"/>
    <property type="match status" value="1"/>
</dbReference>
<dbReference type="KEGG" id="hgn:E6W36_04825"/>
<reference evidence="3" key="1">
    <citation type="submission" date="2019-04" db="EMBL/GenBank/DDBJ databases">
        <title>Complete genome sequence of Sphingomonas sp. W1-2-3.</title>
        <authorList>
            <person name="Im W.T."/>
        </authorList>
    </citation>
    <scope>NUCLEOTIDE SEQUENCE [LARGE SCALE GENOMIC DNA]</scope>
    <source>
        <strain evidence="3">W1-2-3</strain>
    </source>
</reference>
<name>A0A4D7BU81_9SPHN</name>
<dbReference type="Proteomes" id="UP000298714">
    <property type="component" value="Chromosome"/>
</dbReference>